<protein>
    <submittedName>
        <fullName evidence="1">Uncharacterized protein</fullName>
    </submittedName>
</protein>
<dbReference type="Proteomes" id="UP000630615">
    <property type="component" value="Unassembled WGS sequence"/>
</dbReference>
<keyword evidence="2" id="KW-1185">Reference proteome</keyword>
<dbReference type="EMBL" id="BMKI01000002">
    <property type="protein sequence ID" value="GGC87714.1"/>
    <property type="molecule type" value="Genomic_DNA"/>
</dbReference>
<evidence type="ECO:0000313" key="1">
    <source>
        <dbReference type="EMBL" id="GGC87714.1"/>
    </source>
</evidence>
<evidence type="ECO:0000313" key="2">
    <source>
        <dbReference type="Proteomes" id="UP000630615"/>
    </source>
</evidence>
<organism evidence="1 2">
    <name type="scientific">Enterococcus wangshanyuanii</name>
    <dbReference type="NCBI Taxonomy" id="2005703"/>
    <lineage>
        <taxon>Bacteria</taxon>
        <taxon>Bacillati</taxon>
        <taxon>Bacillota</taxon>
        <taxon>Bacilli</taxon>
        <taxon>Lactobacillales</taxon>
        <taxon>Enterococcaceae</taxon>
        <taxon>Enterococcus</taxon>
    </lineage>
</organism>
<accession>A0ABQ1NYZ6</accession>
<proteinExistence type="predicted"/>
<dbReference type="RefSeq" id="WP_373285315.1">
    <property type="nucleotide sequence ID" value="NZ_BMKI01000002.1"/>
</dbReference>
<reference evidence="2" key="1">
    <citation type="journal article" date="2019" name="Int. J. Syst. Evol. Microbiol.">
        <title>The Global Catalogue of Microorganisms (GCM) 10K type strain sequencing project: providing services to taxonomists for standard genome sequencing and annotation.</title>
        <authorList>
            <consortium name="The Broad Institute Genomics Platform"/>
            <consortium name="The Broad Institute Genome Sequencing Center for Infectious Disease"/>
            <person name="Wu L."/>
            <person name="Ma J."/>
        </authorList>
    </citation>
    <scope>NUCLEOTIDE SEQUENCE [LARGE SCALE GENOMIC DNA]</scope>
    <source>
        <strain evidence="2">CGMCC 1.15942</strain>
    </source>
</reference>
<gene>
    <name evidence="1" type="ORF">GCM10011573_16660</name>
</gene>
<name>A0ABQ1NYZ6_9ENTE</name>
<comment type="caution">
    <text evidence="1">The sequence shown here is derived from an EMBL/GenBank/DDBJ whole genome shotgun (WGS) entry which is preliminary data.</text>
</comment>
<sequence length="62" mass="7296">MINPFEEPLEQLSKGEIQTLEVANKDFFVFREAWLKREDKKFFRGEAHLGGNVTYTYDTIVV</sequence>